<dbReference type="InterPro" id="IPR035484">
    <property type="entry name" value="SIS_PGI/PMI_1"/>
</dbReference>
<organism evidence="4 5">
    <name type="scientific">Thermaerobacter subterraneus DSM 13965</name>
    <dbReference type="NCBI Taxonomy" id="867903"/>
    <lineage>
        <taxon>Bacteria</taxon>
        <taxon>Bacillati</taxon>
        <taxon>Bacillota</taxon>
        <taxon>Clostridia</taxon>
        <taxon>Eubacteriales</taxon>
        <taxon>Clostridiales Family XVII. Incertae Sedis</taxon>
        <taxon>Thermaerobacter</taxon>
    </lineage>
</organism>
<gene>
    <name evidence="4" type="ORF">ThesuDRAFT_00901</name>
</gene>
<dbReference type="AlphaFoldDB" id="K6Q2D5"/>
<dbReference type="Pfam" id="PF01380">
    <property type="entry name" value="SIS"/>
    <property type="match status" value="1"/>
</dbReference>
<dbReference type="EC" id="5.3.1.9" evidence="4"/>
<dbReference type="SUPFAM" id="SSF53697">
    <property type="entry name" value="SIS domain"/>
    <property type="match status" value="1"/>
</dbReference>
<dbReference type="GO" id="GO:0004347">
    <property type="term" value="F:glucose-6-phosphate isomerase activity"/>
    <property type="evidence" value="ECO:0007669"/>
    <property type="project" value="UniProtKB-EC"/>
</dbReference>
<dbReference type="Gene3D" id="3.40.50.10490">
    <property type="entry name" value="Glucose-6-phosphate isomerase like protein, domain 1"/>
    <property type="match status" value="2"/>
</dbReference>
<keyword evidence="5" id="KW-1185">Reference proteome</keyword>
<dbReference type="EC" id="5.3.1.8" evidence="4"/>
<evidence type="ECO:0000259" key="3">
    <source>
        <dbReference type="PROSITE" id="PS51464"/>
    </source>
</evidence>
<comment type="caution">
    <text evidence="4">The sequence shown here is derived from an EMBL/GenBank/DDBJ whole genome shotgun (WGS) entry which is preliminary data.</text>
</comment>
<evidence type="ECO:0000313" key="5">
    <source>
        <dbReference type="Proteomes" id="UP000005710"/>
    </source>
</evidence>
<dbReference type="Proteomes" id="UP000005710">
    <property type="component" value="Unassembled WGS sequence"/>
</dbReference>
<dbReference type="PROSITE" id="PS51464">
    <property type="entry name" value="SIS"/>
    <property type="match status" value="1"/>
</dbReference>
<evidence type="ECO:0000256" key="1">
    <source>
        <dbReference type="ARBA" id="ARBA00010523"/>
    </source>
</evidence>
<keyword evidence="2 4" id="KW-0413">Isomerase</keyword>
<accession>K6Q2D5</accession>
<dbReference type="STRING" id="867903.ThesuDRAFT_00901"/>
<dbReference type="CDD" id="cd05017">
    <property type="entry name" value="SIS_PGI_PMI_1"/>
    <property type="match status" value="1"/>
</dbReference>
<dbReference type="HOGENOM" id="CLU_059687_0_0_9"/>
<sequence length="338" mass="36858">MVDDYTRQFREAWGRVEQADLAGIPMPDHVLILGTGGGSATAATLLRTYLYDRSEVPIEICQAYQPPAYLRRTTLVVAVSYSGNTQETLQAYEQAAASGVSAVVITAGGELAARARSYGHPVIHVPGGTPPRMAIGYLFMALLGVFHKLGLAGNTGVELAEQLGELYAVLAEGARRWGTAMPVTDNEAKQLALALRGHIPVVYGLNPNTGAVAERWKRQFGENAKVMAFANLLPDAHHDEAVGWEMERELFGRFFFILLTDDQAPRVLQQRVAATVEVLRERAGGVRVVQARGRGRLARLFSLVHLGDYVSLYLALLRGIDPTPVPMIEHFKAVLSRS</sequence>
<dbReference type="GO" id="GO:0097367">
    <property type="term" value="F:carbohydrate derivative binding"/>
    <property type="evidence" value="ECO:0007669"/>
    <property type="project" value="InterPro"/>
</dbReference>
<evidence type="ECO:0000313" key="4">
    <source>
        <dbReference type="EMBL" id="EKP95164.1"/>
    </source>
</evidence>
<dbReference type="CDD" id="cd05637">
    <property type="entry name" value="SIS_PGI_PMI_2"/>
    <property type="match status" value="1"/>
</dbReference>
<dbReference type="GO" id="GO:1901135">
    <property type="term" value="P:carbohydrate derivative metabolic process"/>
    <property type="evidence" value="ECO:0007669"/>
    <property type="project" value="InterPro"/>
</dbReference>
<dbReference type="NCBIfam" id="TIGR02128">
    <property type="entry name" value="G6PI_arch"/>
    <property type="match status" value="1"/>
</dbReference>
<reference evidence="4" key="2">
    <citation type="submission" date="2012-10" db="EMBL/GenBank/DDBJ databases">
        <title>Improved high-quality draft of Thermaerobacter subterraneus C21, DSM 13965.</title>
        <authorList>
            <consortium name="DOE Joint Genome Institute"/>
            <person name="Eisen J."/>
            <person name="Huntemann M."/>
            <person name="Wei C.-L."/>
            <person name="Han J."/>
            <person name="Detter J.C."/>
            <person name="Han C."/>
            <person name="Tapia R."/>
            <person name="Chen A."/>
            <person name="Kyrpides N."/>
            <person name="Mavromatis K."/>
            <person name="Markowitz V."/>
            <person name="Szeto E."/>
            <person name="Ivanova N."/>
            <person name="Mikhailova N."/>
            <person name="Ovchinnikova G."/>
            <person name="Pagani I."/>
            <person name="Pati A."/>
            <person name="Goodwin L."/>
            <person name="Nordberg H.P."/>
            <person name="Cantor M.N."/>
            <person name="Hua S.X."/>
            <person name="Woyke T."/>
            <person name="Eisen J."/>
            <person name="Klenk H.-P."/>
        </authorList>
    </citation>
    <scope>NUCLEOTIDE SEQUENCE [LARGE SCALE GENOMIC DNA]</scope>
    <source>
        <strain evidence="4">DSM 13965</strain>
    </source>
</reference>
<dbReference type="EMBL" id="AENY02000002">
    <property type="protein sequence ID" value="EKP95164.1"/>
    <property type="molecule type" value="Genomic_DNA"/>
</dbReference>
<dbReference type="GO" id="GO:0005975">
    <property type="term" value="P:carbohydrate metabolic process"/>
    <property type="evidence" value="ECO:0007669"/>
    <property type="project" value="InterPro"/>
</dbReference>
<comment type="similarity">
    <text evidence="1">Belongs to the PGI/PMI family.</text>
</comment>
<dbReference type="eggNOG" id="COG2222">
    <property type="taxonomic scope" value="Bacteria"/>
</dbReference>
<name>K6Q2D5_9FIRM</name>
<dbReference type="InterPro" id="IPR001347">
    <property type="entry name" value="SIS_dom"/>
</dbReference>
<protein>
    <submittedName>
        <fullName evidence="4">Bifunctional phosphoglucose/phosphomannose isomerase</fullName>
        <ecNumber evidence="4">5.3.1.8</ecNumber>
        <ecNumber evidence="4">5.3.1.9</ecNumber>
    </submittedName>
</protein>
<dbReference type="InterPro" id="IPR019490">
    <property type="entry name" value="Glu6P/Mann6P_isomerase_C"/>
</dbReference>
<proteinExistence type="inferred from homology"/>
<dbReference type="GO" id="GO:0004476">
    <property type="term" value="F:mannose-6-phosphate isomerase activity"/>
    <property type="evidence" value="ECO:0007669"/>
    <property type="project" value="UniProtKB-EC"/>
</dbReference>
<dbReference type="Pfam" id="PF10432">
    <property type="entry name" value="bact-PGI_C"/>
    <property type="match status" value="1"/>
</dbReference>
<reference evidence="4" key="1">
    <citation type="submission" date="2010-10" db="EMBL/GenBank/DDBJ databases">
        <authorList>
            <consortium name="US DOE Joint Genome Institute (JGI-PGF)"/>
            <person name="Lucas S."/>
            <person name="Copeland A."/>
            <person name="Lapidus A."/>
            <person name="Bruce D."/>
            <person name="Goodwin L."/>
            <person name="Pitluck S."/>
            <person name="Kyrpides N."/>
            <person name="Mavromatis K."/>
            <person name="Detter J.C."/>
            <person name="Han C."/>
            <person name="Land M."/>
            <person name="Hauser L."/>
            <person name="Markowitz V."/>
            <person name="Cheng J.-F."/>
            <person name="Hugenholtz P."/>
            <person name="Woyke T."/>
            <person name="Wu D."/>
            <person name="Pukall R."/>
            <person name="Wahrenburg C."/>
            <person name="Brambilla E."/>
            <person name="Klenk H.-P."/>
            <person name="Eisen J.A."/>
        </authorList>
    </citation>
    <scope>NUCLEOTIDE SEQUENCE [LARGE SCALE GENOMIC DNA]</scope>
    <source>
        <strain evidence="4">DSM 13965</strain>
    </source>
</reference>
<feature type="domain" description="SIS" evidence="3">
    <location>
        <begin position="16"/>
        <end position="151"/>
    </location>
</feature>
<dbReference type="InterPro" id="IPR046348">
    <property type="entry name" value="SIS_dom_sf"/>
</dbReference>
<dbReference type="NCBIfam" id="NF006426">
    <property type="entry name" value="PRK08674.1-6"/>
    <property type="match status" value="1"/>
</dbReference>
<evidence type="ECO:0000256" key="2">
    <source>
        <dbReference type="ARBA" id="ARBA00023235"/>
    </source>
</evidence>